<dbReference type="Gene3D" id="3.40.710.10">
    <property type="entry name" value="DD-peptidase/beta-lactamase superfamily"/>
    <property type="match status" value="1"/>
</dbReference>
<gene>
    <name evidence="2" type="ORF">FGL95_17045</name>
</gene>
<dbReference type="PANTHER" id="PTHR43319:SF3">
    <property type="entry name" value="BETA-LACTAMASE-RELATED DOMAIN-CONTAINING PROTEIN"/>
    <property type="match status" value="1"/>
</dbReference>
<reference evidence="2 3" key="2">
    <citation type="submission" date="2020-06" db="EMBL/GenBank/DDBJ databases">
        <title>Antribacter stalactiti gen. nov., sp. nov., a new member of the family Nacardiaceae isolated from a cave.</title>
        <authorList>
            <person name="Kim I.S."/>
        </authorList>
    </citation>
    <scope>NUCLEOTIDE SEQUENCE [LARGE SCALE GENOMIC DNA]</scope>
    <source>
        <strain evidence="2 3">YC2-7</strain>
    </source>
</reference>
<dbReference type="InterPro" id="IPR001466">
    <property type="entry name" value="Beta-lactam-related"/>
</dbReference>
<dbReference type="Proteomes" id="UP000535543">
    <property type="component" value="Unassembled WGS sequence"/>
</dbReference>
<accession>A0A848KG53</accession>
<dbReference type="InterPro" id="IPR012338">
    <property type="entry name" value="Beta-lactam/transpept-like"/>
</dbReference>
<evidence type="ECO:0000313" key="3">
    <source>
        <dbReference type="Proteomes" id="UP000535543"/>
    </source>
</evidence>
<evidence type="ECO:0000259" key="1">
    <source>
        <dbReference type="Pfam" id="PF00144"/>
    </source>
</evidence>
<name>A0A848KG53_9NOCA</name>
<dbReference type="InterPro" id="IPR052907">
    <property type="entry name" value="Beta-lactamase/esterase"/>
</dbReference>
<dbReference type="EMBL" id="VCQU01000005">
    <property type="protein sequence ID" value="NMN96746.1"/>
    <property type="molecule type" value="Genomic_DNA"/>
</dbReference>
<dbReference type="AlphaFoldDB" id="A0A848KG53"/>
<dbReference type="SUPFAM" id="SSF56601">
    <property type="entry name" value="beta-lactamase/transpeptidase-like"/>
    <property type="match status" value="1"/>
</dbReference>
<evidence type="ECO:0000313" key="2">
    <source>
        <dbReference type="EMBL" id="NMN96746.1"/>
    </source>
</evidence>
<reference evidence="2 3" key="1">
    <citation type="submission" date="2019-05" db="EMBL/GenBank/DDBJ databases">
        <authorList>
            <person name="Lee S.D."/>
        </authorList>
    </citation>
    <scope>NUCLEOTIDE SEQUENCE [LARGE SCALE GENOMIC DNA]</scope>
    <source>
        <strain evidence="2 3">YC2-7</strain>
    </source>
</reference>
<proteinExistence type="predicted"/>
<feature type="domain" description="Beta-lactamase-related" evidence="1">
    <location>
        <begin position="34"/>
        <end position="381"/>
    </location>
</feature>
<dbReference type="PANTHER" id="PTHR43319">
    <property type="entry name" value="BETA-LACTAMASE-RELATED"/>
    <property type="match status" value="1"/>
</dbReference>
<keyword evidence="3" id="KW-1185">Reference proteome</keyword>
<protein>
    <submittedName>
        <fullName evidence="2">Beta-lactamase family protein</fullName>
    </submittedName>
</protein>
<organism evidence="2 3">
    <name type="scientific">Antrihabitans stalactiti</name>
    <dbReference type="NCBI Taxonomy" id="2584121"/>
    <lineage>
        <taxon>Bacteria</taxon>
        <taxon>Bacillati</taxon>
        <taxon>Actinomycetota</taxon>
        <taxon>Actinomycetes</taxon>
        <taxon>Mycobacteriales</taxon>
        <taxon>Nocardiaceae</taxon>
        <taxon>Antrihabitans</taxon>
    </lineage>
</organism>
<sequence>MADRGKEFALPPGVGGHADPKFGSVATAFARHFARGRGGGALAVYLDGEQVVDIWAGTSDRAGKTLWDSNTAAMPYSASKGIASTVIHRLADRGLIDYDAPVAEYWREFGANGKSRITVRQLMSHSAGLSELSSLAANADELLDHRLMEQRLAAAKPSVLLGRPAYHSLTYGWLMSGLARSVTDKGMAELFRTEIAHPLGVEGIYLGTPPAGAPTVASSFAGSMGAMNSRAGRRFAPRTVTIPGPLGAFMRTVFVPGFESLLDVDSPRILDTEMPAANAMVTASALGAIYSAIACDGQSPNGRFLSAERVRQLAHVQTRQLDRTLYLPFAWRLGYHSIPVPGAQRGFGHVGLAGSMGWADRNSRLAIGFVHNRLPDLRYLASDQTIGFRLAPYAVRAARAARSPGTVVPFRPQRSA</sequence>
<dbReference type="Pfam" id="PF00144">
    <property type="entry name" value="Beta-lactamase"/>
    <property type="match status" value="1"/>
</dbReference>
<comment type="caution">
    <text evidence="2">The sequence shown here is derived from an EMBL/GenBank/DDBJ whole genome shotgun (WGS) entry which is preliminary data.</text>
</comment>